<protein>
    <submittedName>
        <fullName evidence="1">Uncharacterized protein</fullName>
    </submittedName>
</protein>
<comment type="caution">
    <text evidence="1">The sequence shown here is derived from an EMBL/GenBank/DDBJ whole genome shotgun (WGS) entry which is preliminary data.</text>
</comment>
<reference evidence="1 2" key="1">
    <citation type="journal article" date="2016" name="Front. Microbiol.">
        <title>Comparative Genomic Analysis Reveals a Diverse Repertoire of Genes Involved in Prokaryote-Eukaryote Interactions within the Pseudovibrio Genus.</title>
        <authorList>
            <person name="Romano S."/>
            <person name="Fernandez-Guerra A."/>
            <person name="Reen F.J."/>
            <person name="Glockner F.O."/>
            <person name="Crowley S.P."/>
            <person name="O'Sullivan O."/>
            <person name="Cotter P.D."/>
            <person name="Adams C."/>
            <person name="Dobson A.D."/>
            <person name="O'Gara F."/>
        </authorList>
    </citation>
    <scope>NUCLEOTIDE SEQUENCE [LARGE SCALE GENOMIC DNA]</scope>
    <source>
        <strain evidence="1 2">Ad2</strain>
    </source>
</reference>
<dbReference type="Proteomes" id="UP000076577">
    <property type="component" value="Unassembled WGS sequence"/>
</dbReference>
<evidence type="ECO:0000313" key="1">
    <source>
        <dbReference type="EMBL" id="KZL15725.1"/>
    </source>
</evidence>
<sequence length="95" mass="10734">MRYDIRFRSCIGVQLININKMLNLSSDHYAICTDIIQTIRTSRYQLNLKFLATTGFRHKSGVNHGSLFPLCKCVKVLLADVACTALMVGCHKEIT</sequence>
<keyword evidence="2" id="KW-1185">Reference proteome</keyword>
<dbReference type="AlphaFoldDB" id="A0A165VZR4"/>
<dbReference type="EMBL" id="LMCB01000062">
    <property type="protein sequence ID" value="KZL15725.1"/>
    <property type="molecule type" value="Genomic_DNA"/>
</dbReference>
<gene>
    <name evidence="1" type="ORF">PsAD2_03545</name>
</gene>
<name>A0A165VZR4_9HYPH</name>
<evidence type="ECO:0000313" key="2">
    <source>
        <dbReference type="Proteomes" id="UP000076577"/>
    </source>
</evidence>
<accession>A0A165VZR4</accession>
<organism evidence="1 2">
    <name type="scientific">Pseudovibrio axinellae</name>
    <dbReference type="NCBI Taxonomy" id="989403"/>
    <lineage>
        <taxon>Bacteria</taxon>
        <taxon>Pseudomonadati</taxon>
        <taxon>Pseudomonadota</taxon>
        <taxon>Alphaproteobacteria</taxon>
        <taxon>Hyphomicrobiales</taxon>
        <taxon>Stappiaceae</taxon>
        <taxon>Pseudovibrio</taxon>
    </lineage>
</organism>
<proteinExistence type="predicted"/>
<dbReference type="PATRIC" id="fig|989403.3.peg.3829"/>